<feature type="compositionally biased region" description="Pro residues" evidence="1">
    <location>
        <begin position="45"/>
        <end position="57"/>
    </location>
</feature>
<feature type="compositionally biased region" description="Low complexity" evidence="1">
    <location>
        <begin position="35"/>
        <end position="44"/>
    </location>
</feature>
<evidence type="ECO:0000256" key="1">
    <source>
        <dbReference type="SAM" id="MobiDB-lite"/>
    </source>
</evidence>
<sequence>MSVRPQTPMSTTGEALIAEYASAPTPPSPPPSPFSPLSSPLSQIPSPPLPLPSPPTTSPTYAEVPLGYRATKIWLRAAHPPSIRDTITTPRARFTAPASRFEVGESLAAATDRQLVLDVANVDATPGRLVSGEVGYGIEDVWDDMVGDMEERAPTTVEGLSQRVIDLSTTLAWDTHEIHVRLEV</sequence>
<dbReference type="EMBL" id="BQNB010020034">
    <property type="protein sequence ID" value="GJT91608.1"/>
    <property type="molecule type" value="Genomic_DNA"/>
</dbReference>
<gene>
    <name evidence="2" type="ORF">Tco_1080453</name>
</gene>
<comment type="caution">
    <text evidence="2">The sequence shown here is derived from an EMBL/GenBank/DDBJ whole genome shotgun (WGS) entry which is preliminary data.</text>
</comment>
<feature type="region of interest" description="Disordered" evidence="1">
    <location>
        <begin position="1"/>
        <end position="62"/>
    </location>
</feature>
<evidence type="ECO:0000313" key="2">
    <source>
        <dbReference type="EMBL" id="GJT91608.1"/>
    </source>
</evidence>
<evidence type="ECO:0000313" key="3">
    <source>
        <dbReference type="Proteomes" id="UP001151760"/>
    </source>
</evidence>
<dbReference type="Proteomes" id="UP001151760">
    <property type="component" value="Unassembled WGS sequence"/>
</dbReference>
<accession>A0ABQ5HUQ5</accession>
<reference evidence="2" key="1">
    <citation type="journal article" date="2022" name="Int. J. Mol. Sci.">
        <title>Draft Genome of Tanacetum Coccineum: Genomic Comparison of Closely Related Tanacetum-Family Plants.</title>
        <authorList>
            <person name="Yamashiro T."/>
            <person name="Shiraishi A."/>
            <person name="Nakayama K."/>
            <person name="Satake H."/>
        </authorList>
    </citation>
    <scope>NUCLEOTIDE SEQUENCE</scope>
</reference>
<keyword evidence="3" id="KW-1185">Reference proteome</keyword>
<protein>
    <submittedName>
        <fullName evidence="2">Uncharacterized protein</fullName>
    </submittedName>
</protein>
<proteinExistence type="predicted"/>
<feature type="compositionally biased region" description="Pro residues" evidence="1">
    <location>
        <begin position="24"/>
        <end position="34"/>
    </location>
</feature>
<feature type="compositionally biased region" description="Polar residues" evidence="1">
    <location>
        <begin position="1"/>
        <end position="13"/>
    </location>
</feature>
<reference evidence="2" key="2">
    <citation type="submission" date="2022-01" db="EMBL/GenBank/DDBJ databases">
        <authorList>
            <person name="Yamashiro T."/>
            <person name="Shiraishi A."/>
            <person name="Satake H."/>
            <person name="Nakayama K."/>
        </authorList>
    </citation>
    <scope>NUCLEOTIDE SEQUENCE</scope>
</reference>
<organism evidence="2 3">
    <name type="scientific">Tanacetum coccineum</name>
    <dbReference type="NCBI Taxonomy" id="301880"/>
    <lineage>
        <taxon>Eukaryota</taxon>
        <taxon>Viridiplantae</taxon>
        <taxon>Streptophyta</taxon>
        <taxon>Embryophyta</taxon>
        <taxon>Tracheophyta</taxon>
        <taxon>Spermatophyta</taxon>
        <taxon>Magnoliopsida</taxon>
        <taxon>eudicotyledons</taxon>
        <taxon>Gunneridae</taxon>
        <taxon>Pentapetalae</taxon>
        <taxon>asterids</taxon>
        <taxon>campanulids</taxon>
        <taxon>Asterales</taxon>
        <taxon>Asteraceae</taxon>
        <taxon>Asteroideae</taxon>
        <taxon>Anthemideae</taxon>
        <taxon>Anthemidinae</taxon>
        <taxon>Tanacetum</taxon>
    </lineage>
</organism>
<name>A0ABQ5HUQ5_9ASTR</name>